<dbReference type="GO" id="GO:0015485">
    <property type="term" value="F:cholesterol binding"/>
    <property type="evidence" value="ECO:0007669"/>
    <property type="project" value="TreeGrafter"/>
</dbReference>
<keyword evidence="6" id="KW-0325">Glycoprotein</keyword>
<dbReference type="GO" id="GO:0005929">
    <property type="term" value="C:cilium"/>
    <property type="evidence" value="ECO:0007669"/>
    <property type="project" value="TreeGrafter"/>
</dbReference>
<dbReference type="Pfam" id="PF05478">
    <property type="entry name" value="Prominin"/>
    <property type="match status" value="1"/>
</dbReference>
<feature type="transmembrane region" description="Helical" evidence="7">
    <location>
        <begin position="405"/>
        <end position="430"/>
    </location>
</feature>
<accession>A0A8C8A260</accession>
<dbReference type="Ensembl" id="ENSOSIT00000053880.1">
    <property type="protein sequence ID" value="ENSOSIP00000051309.1"/>
    <property type="gene ID" value="ENSOSIG00000023796.1"/>
</dbReference>
<feature type="transmembrane region" description="Helical" evidence="7">
    <location>
        <begin position="35"/>
        <end position="64"/>
    </location>
</feature>
<dbReference type="GO" id="GO:0016324">
    <property type="term" value="C:apical plasma membrane"/>
    <property type="evidence" value="ECO:0007669"/>
    <property type="project" value="TreeGrafter"/>
</dbReference>
<comment type="similarity">
    <text evidence="2">Belongs to the prominin family.</text>
</comment>
<dbReference type="AlphaFoldDB" id="A0A8C8A260"/>
<comment type="subcellular location">
    <subcellularLocation>
        <location evidence="1">Cell projection</location>
        <location evidence="1">Microvillus membrane</location>
        <topology evidence="1">Multi-pass membrane protein</topology>
    </subcellularLocation>
</comment>
<evidence type="ECO:0000313" key="9">
    <source>
        <dbReference type="Proteomes" id="UP000694383"/>
    </source>
</evidence>
<feature type="transmembrane region" description="Helical" evidence="7">
    <location>
        <begin position="355"/>
        <end position="384"/>
    </location>
</feature>
<evidence type="ECO:0000256" key="5">
    <source>
        <dbReference type="ARBA" id="ARBA00023136"/>
    </source>
</evidence>
<proteinExistence type="inferred from homology"/>
<evidence type="ECO:0000313" key="8">
    <source>
        <dbReference type="Ensembl" id="ENSOSIP00000051309.1"/>
    </source>
</evidence>
<evidence type="ECO:0000256" key="2">
    <source>
        <dbReference type="ARBA" id="ARBA00006058"/>
    </source>
</evidence>
<keyword evidence="3 7" id="KW-0812">Transmembrane</keyword>
<evidence type="ECO:0000256" key="4">
    <source>
        <dbReference type="ARBA" id="ARBA00022989"/>
    </source>
</evidence>
<dbReference type="Proteomes" id="UP000694383">
    <property type="component" value="Unplaced"/>
</dbReference>
<keyword evidence="5 7" id="KW-0472">Membrane</keyword>
<dbReference type="GO" id="GO:0009986">
    <property type="term" value="C:cell surface"/>
    <property type="evidence" value="ECO:0007669"/>
    <property type="project" value="TreeGrafter"/>
</dbReference>
<keyword evidence="9" id="KW-1185">Reference proteome</keyword>
<dbReference type="InterPro" id="IPR008795">
    <property type="entry name" value="Prominin"/>
</dbReference>
<evidence type="ECO:0000256" key="1">
    <source>
        <dbReference type="ARBA" id="ARBA00004475"/>
    </source>
</evidence>
<sequence>LIVRVIQQNMGGIKMEDNVLTPECWFTLQWIHYEAGFLLCTSIGMVFVVLTPIIATCFCMCRCCDNCGGEMHQRQRKNADCHRGFFTASLIATTIFIILGVFVAYAANHNISSQIRNTRRLINTNMRDLKTFANNTPAQIEYLTAQYTTAKNKVMSDLDNIGPLLGGRIHIHLEKEVVPALDGALRMAGAMRETKEALENVSSSLEILQEGIGKLQASLSEERSSLSNTLSDPACTNGAVSPTCNTIRSTLPQLGINADYSKLPNVGHALANINTVLRIDLSNIVQRGYASFNDTPKLVKEQTRNIVTGMKIGAEINGFSKMFPVEASLANFTNFLNERHRSIEAFYPQIDQMDFYRWIACVAVLCTIVLILAFNILGLLCGSCGYDKQATPTTRGCLSNTGGNLLMAGVGFSFIFSWALMAIVTTLFAVSGNTEKLICEPLANRQIFKV</sequence>
<protein>
    <submittedName>
        <fullName evidence="8">Prominin 1 b</fullName>
    </submittedName>
</protein>
<dbReference type="PANTHER" id="PTHR22730">
    <property type="entry name" value="PROMININ PROM PROTEIN"/>
    <property type="match status" value="1"/>
</dbReference>
<evidence type="ECO:0000256" key="6">
    <source>
        <dbReference type="ARBA" id="ARBA00023180"/>
    </source>
</evidence>
<dbReference type="GO" id="GO:0031528">
    <property type="term" value="C:microvillus membrane"/>
    <property type="evidence" value="ECO:0007669"/>
    <property type="project" value="UniProtKB-SubCell"/>
</dbReference>
<evidence type="ECO:0000256" key="3">
    <source>
        <dbReference type="ARBA" id="ARBA00022692"/>
    </source>
</evidence>
<organism evidence="8 9">
    <name type="scientific">Oryzias sinensis</name>
    <name type="common">Chinese medaka</name>
    <dbReference type="NCBI Taxonomy" id="183150"/>
    <lineage>
        <taxon>Eukaryota</taxon>
        <taxon>Metazoa</taxon>
        <taxon>Chordata</taxon>
        <taxon>Craniata</taxon>
        <taxon>Vertebrata</taxon>
        <taxon>Euteleostomi</taxon>
        <taxon>Actinopterygii</taxon>
        <taxon>Neopterygii</taxon>
        <taxon>Teleostei</taxon>
        <taxon>Neoteleostei</taxon>
        <taxon>Acanthomorphata</taxon>
        <taxon>Ovalentaria</taxon>
        <taxon>Atherinomorphae</taxon>
        <taxon>Beloniformes</taxon>
        <taxon>Adrianichthyidae</taxon>
        <taxon>Oryziinae</taxon>
        <taxon>Oryzias</taxon>
    </lineage>
</organism>
<dbReference type="GeneTree" id="ENSGT00530000063586"/>
<evidence type="ECO:0000256" key="7">
    <source>
        <dbReference type="SAM" id="Phobius"/>
    </source>
</evidence>
<dbReference type="GO" id="GO:0071914">
    <property type="term" value="C:prominosome"/>
    <property type="evidence" value="ECO:0007669"/>
    <property type="project" value="TreeGrafter"/>
</dbReference>
<keyword evidence="4 7" id="KW-1133">Transmembrane helix</keyword>
<reference evidence="8" key="1">
    <citation type="submission" date="2025-08" db="UniProtKB">
        <authorList>
            <consortium name="Ensembl"/>
        </authorList>
    </citation>
    <scope>IDENTIFICATION</scope>
</reference>
<reference evidence="8" key="2">
    <citation type="submission" date="2025-09" db="UniProtKB">
        <authorList>
            <consortium name="Ensembl"/>
        </authorList>
    </citation>
    <scope>IDENTIFICATION</scope>
</reference>
<dbReference type="PANTHER" id="PTHR22730:SF8">
    <property type="entry name" value="PROMININ-1 ISOFORM X1"/>
    <property type="match status" value="1"/>
</dbReference>
<feature type="transmembrane region" description="Helical" evidence="7">
    <location>
        <begin position="85"/>
        <end position="107"/>
    </location>
</feature>
<name>A0A8C8A260_9TELE</name>